<gene>
    <name evidence="2" type="ORF">Vau01_010710</name>
</gene>
<sequence>MRLTKYSHACVRLERDGAVLVIDPGTLSERTALDGVDAVLVTHEHFDHLDVEALTEAREKRPDLRIFTHPEVAPKLGDLAGAVTEVQPGDDFEAAGFAVRTYGGLHAVIHSDLPRIANVGFFIEGVYHPGDSYDVPTDAEVETLLVPVSAPWSKLAEAVEFVRLVAPGRVHPIHDGLLNDVGLKVFDTMIGNLSGRDYVRLGTGEAVKL</sequence>
<dbReference type="Gene3D" id="3.60.15.10">
    <property type="entry name" value="Ribonuclease Z/Hydroxyacylglutathione hydrolase-like"/>
    <property type="match status" value="1"/>
</dbReference>
<dbReference type="PANTHER" id="PTHR43546:SF3">
    <property type="entry name" value="UPF0173 METAL-DEPENDENT HYDROLASE MJ1163"/>
    <property type="match status" value="1"/>
</dbReference>
<dbReference type="InterPro" id="IPR036866">
    <property type="entry name" value="RibonucZ/Hydroxyglut_hydro"/>
</dbReference>
<dbReference type="EMBL" id="BOPG01000008">
    <property type="protein sequence ID" value="GIJ53555.1"/>
    <property type="molecule type" value="Genomic_DNA"/>
</dbReference>
<organism evidence="2 3">
    <name type="scientific">Virgisporangium aurantiacum</name>
    <dbReference type="NCBI Taxonomy" id="175570"/>
    <lineage>
        <taxon>Bacteria</taxon>
        <taxon>Bacillati</taxon>
        <taxon>Actinomycetota</taxon>
        <taxon>Actinomycetes</taxon>
        <taxon>Micromonosporales</taxon>
        <taxon>Micromonosporaceae</taxon>
        <taxon>Virgisporangium</taxon>
    </lineage>
</organism>
<evidence type="ECO:0000313" key="3">
    <source>
        <dbReference type="Proteomes" id="UP000612585"/>
    </source>
</evidence>
<dbReference type="AlphaFoldDB" id="A0A8J3Z1M7"/>
<comment type="caution">
    <text evidence="2">The sequence shown here is derived from an EMBL/GenBank/DDBJ whole genome shotgun (WGS) entry which is preliminary data.</text>
</comment>
<name>A0A8J3Z1M7_9ACTN</name>
<dbReference type="SMART" id="SM00849">
    <property type="entry name" value="Lactamase_B"/>
    <property type="match status" value="1"/>
</dbReference>
<dbReference type="PANTHER" id="PTHR43546">
    <property type="entry name" value="UPF0173 METAL-DEPENDENT HYDROLASE MJ1163-RELATED"/>
    <property type="match status" value="1"/>
</dbReference>
<dbReference type="InterPro" id="IPR001279">
    <property type="entry name" value="Metallo-B-lactamas"/>
</dbReference>
<evidence type="ECO:0000313" key="2">
    <source>
        <dbReference type="EMBL" id="GIJ53555.1"/>
    </source>
</evidence>
<dbReference type="SUPFAM" id="SSF56281">
    <property type="entry name" value="Metallo-hydrolase/oxidoreductase"/>
    <property type="match status" value="1"/>
</dbReference>
<keyword evidence="3" id="KW-1185">Reference proteome</keyword>
<evidence type="ECO:0000259" key="1">
    <source>
        <dbReference type="SMART" id="SM00849"/>
    </source>
</evidence>
<feature type="domain" description="Metallo-beta-lactamase" evidence="1">
    <location>
        <begin position="7"/>
        <end position="174"/>
    </location>
</feature>
<accession>A0A8J3Z1M7</accession>
<proteinExistence type="predicted"/>
<dbReference type="Pfam" id="PF13483">
    <property type="entry name" value="Lactamase_B_3"/>
    <property type="match status" value="1"/>
</dbReference>
<dbReference type="Proteomes" id="UP000612585">
    <property type="component" value="Unassembled WGS sequence"/>
</dbReference>
<protein>
    <submittedName>
        <fullName evidence="2">MBL fold metallo-hydrolase</fullName>
    </submittedName>
</protein>
<dbReference type="RefSeq" id="WP_203987939.1">
    <property type="nucleotide sequence ID" value="NZ_BOPG01000008.1"/>
</dbReference>
<dbReference type="InterPro" id="IPR050114">
    <property type="entry name" value="UPF0173_UPF0282_UlaG_hydrolase"/>
</dbReference>
<reference evidence="2" key="1">
    <citation type="submission" date="2021-01" db="EMBL/GenBank/DDBJ databases">
        <title>Whole genome shotgun sequence of Virgisporangium aurantiacum NBRC 16421.</title>
        <authorList>
            <person name="Komaki H."/>
            <person name="Tamura T."/>
        </authorList>
    </citation>
    <scope>NUCLEOTIDE SEQUENCE</scope>
    <source>
        <strain evidence="2">NBRC 16421</strain>
    </source>
</reference>